<proteinExistence type="predicted"/>
<organism evidence="3">
    <name type="scientific">Salix viminalis</name>
    <name type="common">Common osier</name>
    <name type="synonym">Basket willow</name>
    <dbReference type="NCBI Taxonomy" id="40686"/>
    <lineage>
        <taxon>Eukaryota</taxon>
        <taxon>Viridiplantae</taxon>
        <taxon>Streptophyta</taxon>
        <taxon>Embryophyta</taxon>
        <taxon>Tracheophyta</taxon>
        <taxon>Spermatophyta</taxon>
        <taxon>Magnoliopsida</taxon>
        <taxon>eudicotyledons</taxon>
        <taxon>Gunneridae</taxon>
        <taxon>Pentapetalae</taxon>
        <taxon>rosids</taxon>
        <taxon>fabids</taxon>
        <taxon>Malpighiales</taxon>
        <taxon>Salicaceae</taxon>
        <taxon>Saliceae</taxon>
        <taxon>Salix</taxon>
    </lineage>
</organism>
<gene>
    <name evidence="3" type="ORF">SVIM_LOCUS425639</name>
</gene>
<evidence type="ECO:0000313" key="3">
    <source>
        <dbReference type="EMBL" id="VFU58335.1"/>
    </source>
</evidence>
<evidence type="ECO:0000256" key="1">
    <source>
        <dbReference type="SAM" id="MobiDB-lite"/>
    </source>
</evidence>
<accession>A0A6N2N0Q1</accession>
<dbReference type="EMBL" id="CAADRP010001985">
    <property type="protein sequence ID" value="VFU58335.1"/>
    <property type="molecule type" value="Genomic_DNA"/>
</dbReference>
<keyword evidence="2" id="KW-0732">Signal</keyword>
<feature type="signal peptide" evidence="2">
    <location>
        <begin position="1"/>
        <end position="17"/>
    </location>
</feature>
<dbReference type="AlphaFoldDB" id="A0A6N2N0Q1"/>
<evidence type="ECO:0000256" key="2">
    <source>
        <dbReference type="SAM" id="SignalP"/>
    </source>
</evidence>
<sequence length="96" mass="11033">MLVLPLRFLLAVPPPSAVVVTVLMKLPLVFPPSRLPPRDPRLPLKVKHQPPRGQERRRGGEFAVKGKKTFEKQIGSLTYDCRERESHKWKIEENEA</sequence>
<feature type="region of interest" description="Disordered" evidence="1">
    <location>
        <begin position="39"/>
        <end position="61"/>
    </location>
</feature>
<reference evidence="3" key="1">
    <citation type="submission" date="2019-03" db="EMBL/GenBank/DDBJ databases">
        <authorList>
            <person name="Mank J."/>
            <person name="Almeida P."/>
        </authorList>
    </citation>
    <scope>NUCLEOTIDE SEQUENCE</scope>
    <source>
        <strain evidence="3">78183</strain>
    </source>
</reference>
<name>A0A6N2N0Q1_SALVM</name>
<protein>
    <submittedName>
        <fullName evidence="3">Uncharacterized protein</fullName>
    </submittedName>
</protein>
<feature type="chain" id="PRO_5026721424" evidence="2">
    <location>
        <begin position="18"/>
        <end position="96"/>
    </location>
</feature>